<reference evidence="6" key="1">
    <citation type="submission" date="2018-08" db="EMBL/GenBank/DDBJ databases">
        <authorList>
            <person name="Kim S.-J."/>
            <person name="Jung G.-Y."/>
        </authorList>
    </citation>
    <scope>NUCLEOTIDE SEQUENCE [LARGE SCALE GENOMIC DNA]</scope>
    <source>
        <strain evidence="6">GY_G</strain>
    </source>
</reference>
<evidence type="ECO:0000256" key="3">
    <source>
        <dbReference type="RuleBase" id="RU000363"/>
    </source>
</evidence>
<dbReference type="SUPFAM" id="SSF51735">
    <property type="entry name" value="NAD(P)-binding Rossmann-fold domains"/>
    <property type="match status" value="1"/>
</dbReference>
<gene>
    <name evidence="5" type="ORF">DXH95_01820</name>
</gene>
<dbReference type="AlphaFoldDB" id="A0A371BFB8"/>
<evidence type="ECO:0000313" key="6">
    <source>
        <dbReference type="Proteomes" id="UP000263833"/>
    </source>
</evidence>
<dbReference type="InterPro" id="IPR006311">
    <property type="entry name" value="TAT_signal"/>
</dbReference>
<dbReference type="Pfam" id="PF00106">
    <property type="entry name" value="adh_short"/>
    <property type="match status" value="1"/>
</dbReference>
<evidence type="ECO:0000256" key="1">
    <source>
        <dbReference type="ARBA" id="ARBA00006484"/>
    </source>
</evidence>
<dbReference type="PRINTS" id="PR00080">
    <property type="entry name" value="SDRFAMILY"/>
</dbReference>
<dbReference type="OrthoDB" id="9793825at2"/>
<dbReference type="EMBL" id="QRGP01000001">
    <property type="protein sequence ID" value="RDV06198.1"/>
    <property type="molecule type" value="Genomic_DNA"/>
</dbReference>
<evidence type="ECO:0000313" key="5">
    <source>
        <dbReference type="EMBL" id="RDV06198.1"/>
    </source>
</evidence>
<dbReference type="InterPro" id="IPR051911">
    <property type="entry name" value="SDR_oxidoreductase"/>
</dbReference>
<name>A0A371BFB8_9SPHN</name>
<evidence type="ECO:0000256" key="4">
    <source>
        <dbReference type="SAM" id="SignalP"/>
    </source>
</evidence>
<dbReference type="CDD" id="cd05374">
    <property type="entry name" value="17beta-HSD-like_SDR_c"/>
    <property type="match status" value="1"/>
</dbReference>
<feature type="signal peptide" evidence="4">
    <location>
        <begin position="1"/>
        <end position="28"/>
    </location>
</feature>
<evidence type="ECO:0000256" key="2">
    <source>
        <dbReference type="ARBA" id="ARBA00023002"/>
    </source>
</evidence>
<dbReference type="RefSeq" id="WP_115547758.1">
    <property type="nucleotide sequence ID" value="NZ_QRGP01000001.1"/>
</dbReference>
<protein>
    <submittedName>
        <fullName evidence="5">SDR family NAD(P)-dependent oxidoreductase</fullName>
    </submittedName>
</protein>
<dbReference type="PRINTS" id="PR00081">
    <property type="entry name" value="GDHRDH"/>
</dbReference>
<keyword evidence="4" id="KW-0732">Signal</keyword>
<dbReference type="PANTHER" id="PTHR43976">
    <property type="entry name" value="SHORT CHAIN DEHYDROGENASE"/>
    <property type="match status" value="1"/>
</dbReference>
<feature type="chain" id="PRO_5016894317" evidence="4">
    <location>
        <begin position="29"/>
        <end position="326"/>
    </location>
</feature>
<dbReference type="InterPro" id="IPR036291">
    <property type="entry name" value="NAD(P)-bd_dom_sf"/>
</dbReference>
<dbReference type="PANTHER" id="PTHR43976:SF16">
    <property type="entry name" value="SHORT-CHAIN DEHYDROGENASE_REDUCTASE FAMILY PROTEIN"/>
    <property type="match status" value="1"/>
</dbReference>
<accession>A0A371BFB8</accession>
<dbReference type="InterPro" id="IPR002347">
    <property type="entry name" value="SDR_fam"/>
</dbReference>
<proteinExistence type="inferred from homology"/>
<dbReference type="Gene3D" id="3.40.50.720">
    <property type="entry name" value="NAD(P)-binding Rossmann-like Domain"/>
    <property type="match status" value="1"/>
</dbReference>
<keyword evidence="2" id="KW-0560">Oxidoreductase</keyword>
<dbReference type="Proteomes" id="UP000263833">
    <property type="component" value="Unassembled WGS sequence"/>
</dbReference>
<dbReference type="GO" id="GO:0016491">
    <property type="term" value="F:oxidoreductase activity"/>
    <property type="evidence" value="ECO:0007669"/>
    <property type="project" value="UniProtKB-KW"/>
</dbReference>
<dbReference type="PROSITE" id="PS51318">
    <property type="entry name" value="TAT"/>
    <property type="match status" value="1"/>
</dbReference>
<sequence>MTDIERRTVIKTALAAGAAATLPGAASAADKPLAGKSVLITGASSGFGYLGALHYARLGAKVIASMRGLPRKEADELKAEAAKEKLDIQIIQIDVTSDEQVAKGVAEAEKIAGGPLDTLINNAGVGYAGPIELQDMEATKLIFDTNVYGPHRMARAVLPGMRKAKRGLIFNISSQLGRVIVPSAGHYSPTKFALEAMSEAMAYELVPHNIEVCVIQPGGYPTKVWVNRNQLASELKARLTADQTEAYPALVDSMGKEDGTRRSADPMDVPRAIAEIAAMPAGTRPLRRAVHPGTKPQEVINKVSAETQLAMLGNSPFGPWVKAVHD</sequence>
<organism evidence="5 6">
    <name type="scientific">Sphingorhabdus pulchriflava</name>
    <dbReference type="NCBI Taxonomy" id="2292257"/>
    <lineage>
        <taxon>Bacteria</taxon>
        <taxon>Pseudomonadati</taxon>
        <taxon>Pseudomonadota</taxon>
        <taxon>Alphaproteobacteria</taxon>
        <taxon>Sphingomonadales</taxon>
        <taxon>Sphingomonadaceae</taxon>
        <taxon>Sphingorhabdus</taxon>
    </lineage>
</organism>
<comment type="similarity">
    <text evidence="1 3">Belongs to the short-chain dehydrogenases/reductases (SDR) family.</text>
</comment>
<comment type="caution">
    <text evidence="5">The sequence shown here is derived from an EMBL/GenBank/DDBJ whole genome shotgun (WGS) entry which is preliminary data.</text>
</comment>
<keyword evidence="6" id="KW-1185">Reference proteome</keyword>